<dbReference type="EMBL" id="KN847530">
    <property type="protein sequence ID" value="KIW08771.1"/>
    <property type="molecule type" value="Genomic_DNA"/>
</dbReference>
<dbReference type="Pfam" id="PF00171">
    <property type="entry name" value="Aldedh"/>
    <property type="match status" value="1"/>
</dbReference>
<dbReference type="PROSITE" id="PS00687">
    <property type="entry name" value="ALDEHYDE_DEHYDR_GLU"/>
    <property type="match status" value="1"/>
</dbReference>
<dbReference type="FunFam" id="3.40.309.10:FF:000009">
    <property type="entry name" value="Aldehyde dehydrogenase A"/>
    <property type="match status" value="1"/>
</dbReference>
<dbReference type="EC" id="1.2.1.3" evidence="3"/>
<dbReference type="GeneID" id="27308682"/>
<dbReference type="PROSITE" id="PS00070">
    <property type="entry name" value="ALDEHYDE_DEHYDR_CYS"/>
    <property type="match status" value="1"/>
</dbReference>
<keyword evidence="9" id="KW-1185">Reference proteome</keyword>
<name>A0A0D1Y111_9PEZI</name>
<evidence type="ECO:0000256" key="4">
    <source>
        <dbReference type="ARBA" id="ARBA00049194"/>
    </source>
</evidence>
<comment type="catalytic activity">
    <reaction evidence="4">
        <text>an aldehyde + NAD(+) + H2O = a carboxylate + NADH + 2 H(+)</text>
        <dbReference type="Rhea" id="RHEA:16185"/>
        <dbReference type="ChEBI" id="CHEBI:15377"/>
        <dbReference type="ChEBI" id="CHEBI:15378"/>
        <dbReference type="ChEBI" id="CHEBI:17478"/>
        <dbReference type="ChEBI" id="CHEBI:29067"/>
        <dbReference type="ChEBI" id="CHEBI:57540"/>
        <dbReference type="ChEBI" id="CHEBI:57945"/>
        <dbReference type="EC" id="1.2.1.3"/>
    </reaction>
</comment>
<evidence type="ECO:0000256" key="5">
    <source>
        <dbReference type="PROSITE-ProRule" id="PRU10007"/>
    </source>
</evidence>
<dbReference type="AlphaFoldDB" id="A0A0D1Y111"/>
<dbReference type="InterPro" id="IPR015590">
    <property type="entry name" value="Aldehyde_DH_dom"/>
</dbReference>
<dbReference type="InterPro" id="IPR016160">
    <property type="entry name" value="Ald_DH_CS_CYS"/>
</dbReference>
<dbReference type="OrthoDB" id="310895at2759"/>
<dbReference type="RefSeq" id="XP_016218640.1">
    <property type="nucleotide sequence ID" value="XM_016353487.1"/>
</dbReference>
<sequence>MAPSKSIDISFDTFYNIVDGKQRSGKNVHNGINPATSEKLWDVPIATQQDVDDAVEAASKAFKSWSQTPIEKRKELILKFKDLYEGYQKEFTDLMCKETGKPRAFAGSEVSTVMDFLKFHAELELPVHKFENETEVVETTWEPLGVVGAICPWNFPLILSTGKIAPALLSGCTIIVKPSPFTPYTALKLVELAQQIFPPGVVQVLGGDDKLGPMLTAHPGIAKISFTGSIATGKKIMEACAKTLKRVTLELGGNDPCIVYPDVDMDKTVPEVTMGCFFNSGQVCVATKRVYIHESIYEEFVKRMVAFTKNIKVGMSDEEGVLLGPIQNSMQYEKVKQFFADSKEKGYKFAAGEPDVAPSKGFFIQPTIIDNPPNDSRIIQEEPFGPIVPTQPWSDEEEVIARANNTNAGLGASIFSKNIEQAKKTAKRIEAGNVFINSFTKPIPQAFFSGHKESGVGGEWGPYGVLAYCNAKAIHVYK</sequence>
<evidence type="ECO:0000259" key="7">
    <source>
        <dbReference type="Pfam" id="PF00171"/>
    </source>
</evidence>
<comment type="similarity">
    <text evidence="1 6">Belongs to the aldehyde dehydrogenase family.</text>
</comment>
<dbReference type="InterPro" id="IPR016162">
    <property type="entry name" value="Ald_DH_N"/>
</dbReference>
<evidence type="ECO:0000313" key="8">
    <source>
        <dbReference type="EMBL" id="KIW08771.1"/>
    </source>
</evidence>
<evidence type="ECO:0000256" key="2">
    <source>
        <dbReference type="ARBA" id="ARBA00023002"/>
    </source>
</evidence>
<dbReference type="VEuPathDB" id="FungiDB:PV09_00709"/>
<dbReference type="Gene3D" id="3.40.309.10">
    <property type="entry name" value="Aldehyde Dehydrogenase, Chain A, domain 2"/>
    <property type="match status" value="1"/>
</dbReference>
<reference evidence="8 9" key="1">
    <citation type="submission" date="2015-01" db="EMBL/GenBank/DDBJ databases">
        <title>The Genome Sequence of Ochroconis gallopava CBS43764.</title>
        <authorList>
            <consortium name="The Broad Institute Genomics Platform"/>
            <person name="Cuomo C."/>
            <person name="de Hoog S."/>
            <person name="Gorbushina A."/>
            <person name="Stielow B."/>
            <person name="Teixiera M."/>
            <person name="Abouelleil A."/>
            <person name="Chapman S.B."/>
            <person name="Priest M."/>
            <person name="Young S.K."/>
            <person name="Wortman J."/>
            <person name="Nusbaum C."/>
            <person name="Birren B."/>
        </authorList>
    </citation>
    <scope>NUCLEOTIDE SEQUENCE [LARGE SCALE GENOMIC DNA]</scope>
    <source>
        <strain evidence="8 9">CBS 43764</strain>
    </source>
</reference>
<gene>
    <name evidence="8" type="ORF">PV09_00709</name>
</gene>
<feature type="domain" description="Aldehyde dehydrogenase" evidence="7">
    <location>
        <begin position="29"/>
        <end position="474"/>
    </location>
</feature>
<feature type="active site" evidence="5">
    <location>
        <position position="250"/>
    </location>
</feature>
<accession>A0A0D1Y111</accession>
<evidence type="ECO:0000256" key="6">
    <source>
        <dbReference type="RuleBase" id="RU003345"/>
    </source>
</evidence>
<dbReference type="InParanoid" id="A0A0D1Y111"/>
<evidence type="ECO:0000256" key="1">
    <source>
        <dbReference type="ARBA" id="ARBA00009986"/>
    </source>
</evidence>
<evidence type="ECO:0000256" key="3">
    <source>
        <dbReference type="ARBA" id="ARBA00024226"/>
    </source>
</evidence>
<dbReference type="CDD" id="cd07106">
    <property type="entry name" value="ALDH_AldA-AAD23400"/>
    <property type="match status" value="1"/>
</dbReference>
<organism evidence="8 9">
    <name type="scientific">Verruconis gallopava</name>
    <dbReference type="NCBI Taxonomy" id="253628"/>
    <lineage>
        <taxon>Eukaryota</taxon>
        <taxon>Fungi</taxon>
        <taxon>Dikarya</taxon>
        <taxon>Ascomycota</taxon>
        <taxon>Pezizomycotina</taxon>
        <taxon>Dothideomycetes</taxon>
        <taxon>Pleosporomycetidae</taxon>
        <taxon>Venturiales</taxon>
        <taxon>Sympoventuriaceae</taxon>
        <taxon>Verruconis</taxon>
    </lineage>
</organism>
<dbReference type="SUPFAM" id="SSF53720">
    <property type="entry name" value="ALDH-like"/>
    <property type="match status" value="1"/>
</dbReference>
<dbReference type="GO" id="GO:0004029">
    <property type="term" value="F:aldehyde dehydrogenase (NAD+) activity"/>
    <property type="evidence" value="ECO:0007669"/>
    <property type="project" value="UniProtKB-EC"/>
</dbReference>
<keyword evidence="2 6" id="KW-0560">Oxidoreductase</keyword>
<protein>
    <recommendedName>
        <fullName evidence="3">aldehyde dehydrogenase (NAD(+))</fullName>
        <ecNumber evidence="3">1.2.1.3</ecNumber>
    </recommendedName>
</protein>
<proteinExistence type="inferred from homology"/>
<dbReference type="PANTHER" id="PTHR11699">
    <property type="entry name" value="ALDEHYDE DEHYDROGENASE-RELATED"/>
    <property type="match status" value="1"/>
</dbReference>
<dbReference type="Gene3D" id="3.40.605.10">
    <property type="entry name" value="Aldehyde Dehydrogenase, Chain A, domain 1"/>
    <property type="match status" value="1"/>
</dbReference>
<evidence type="ECO:0000313" key="9">
    <source>
        <dbReference type="Proteomes" id="UP000053259"/>
    </source>
</evidence>
<dbReference type="Proteomes" id="UP000053259">
    <property type="component" value="Unassembled WGS sequence"/>
</dbReference>
<dbReference type="InterPro" id="IPR016163">
    <property type="entry name" value="Ald_DH_C"/>
</dbReference>
<dbReference type="STRING" id="253628.A0A0D1Y111"/>
<dbReference type="InterPro" id="IPR044086">
    <property type="entry name" value="LUC3-like"/>
</dbReference>
<dbReference type="InterPro" id="IPR029510">
    <property type="entry name" value="Ald_DH_CS_GLU"/>
</dbReference>
<dbReference type="FunFam" id="3.40.605.10:FF:000007">
    <property type="entry name" value="NAD/NADP-dependent betaine aldehyde dehydrogenase"/>
    <property type="match status" value="1"/>
</dbReference>
<dbReference type="InterPro" id="IPR016161">
    <property type="entry name" value="Ald_DH/histidinol_DH"/>
</dbReference>
<dbReference type="HOGENOM" id="CLU_005391_0_0_1"/>